<reference evidence="4 5" key="1">
    <citation type="submission" date="2017-04" db="EMBL/GenBank/DDBJ databases">
        <authorList>
            <person name="Afonso C.L."/>
            <person name="Miller P.J."/>
            <person name="Scott M.A."/>
            <person name="Spackman E."/>
            <person name="Goraichik I."/>
            <person name="Dimitrov K.M."/>
            <person name="Suarez D.L."/>
            <person name="Swayne D.E."/>
        </authorList>
    </citation>
    <scope>NUCLEOTIDE SEQUENCE [LARGE SCALE GENOMIC DNA]</scope>
    <source>
        <strain evidence="4 5">DSM 23236</strain>
    </source>
</reference>
<feature type="region of interest" description="Disordered" evidence="1">
    <location>
        <begin position="719"/>
        <end position="758"/>
    </location>
</feature>
<evidence type="ECO:0000256" key="1">
    <source>
        <dbReference type="SAM" id="MobiDB-lite"/>
    </source>
</evidence>
<feature type="domain" description="AsmA" evidence="3">
    <location>
        <begin position="13"/>
        <end position="290"/>
    </location>
</feature>
<feature type="transmembrane region" description="Helical" evidence="2">
    <location>
        <begin position="12"/>
        <end position="30"/>
    </location>
</feature>
<feature type="compositionally biased region" description="Low complexity" evidence="1">
    <location>
        <begin position="723"/>
        <end position="751"/>
    </location>
</feature>
<sequence length="758" mass="82540">MDLRHSRPFRICLLLVAMLAAIAGIGPYFFEADWARDLLTTQLKRDTGRTLAIRGQTRVVLLPRPAVLLTDVTLSEPDHPDIFAKTDSVKVTLGMWPLLSGRFAIEAIDFEKPQMLVEHRSDGSYNFEDLLQKHQPGNKLQFDLNRLRFHEARFDYRDAFLGESARLGPLDFTMDNLADPKNGSLDVDGKVMIGPEKSPLWQGRIKAGAAMRYHQNQRNLLVNDLLVTLTQDGDSRPGVNVHGVEVQIAGNLVYGWQPLRLTGGELKLTGKGTRADQQWQGELNVPEIKLTENQLGLYQLKLGLTMQSQGVRFNTGIAIPSLTATQQGTMHADDAILNVYLKSPKQTLSLDFKSPLELHGGTVARLPGYKLTGQYSNTALPRGAIPLTLSGDAMLDLRNESLQVGSHGNFDQAPLTSHFDLDDFVKPRYRFQFDLAKLDLSPYLPVVAEGAKAVNIDAPLDLGLLDTLNAEGELRIGELVLQKLHIDKLSMKLVAADKKLTLNPLSATLYEGQLDGKLELDASGKKPAWRITQKLSDMNVNTLLADVLDTSRFEGRGHLDLDIAATGDKLSDLKRTAGGDVRVLLNKGAIRGIDIEALLRAASQQLKAMQGDGAAPSFNLDARTRFSELKATMQLKHGVATNNDLAVTAGVLQLKGGGVLDLANGSIDYKLAANANPKVPELQGLLGLVLPIQLGGTLATPEYKIDYASLKDQIIARQKAEQTKASTPAKAAPRAPAKTGKAPAAKAATRPAAKHKKS</sequence>
<evidence type="ECO:0000256" key="2">
    <source>
        <dbReference type="SAM" id="Phobius"/>
    </source>
</evidence>
<keyword evidence="2" id="KW-1133">Transmembrane helix</keyword>
<accession>A0A1W1WWV4</accession>
<feature type="domain" description="AsmA" evidence="3">
    <location>
        <begin position="466"/>
        <end position="645"/>
    </location>
</feature>
<dbReference type="EMBL" id="FWXD01000001">
    <property type="protein sequence ID" value="SMC16114.1"/>
    <property type="molecule type" value="Genomic_DNA"/>
</dbReference>
<dbReference type="STRING" id="1121001.SAMN02745857_00103"/>
<dbReference type="GO" id="GO:0090313">
    <property type="term" value="P:regulation of protein targeting to membrane"/>
    <property type="evidence" value="ECO:0007669"/>
    <property type="project" value="TreeGrafter"/>
</dbReference>
<dbReference type="Pfam" id="PF05170">
    <property type="entry name" value="AsmA"/>
    <property type="match status" value="2"/>
</dbReference>
<keyword evidence="2" id="KW-0812">Transmembrane</keyword>
<dbReference type="Proteomes" id="UP000192761">
    <property type="component" value="Unassembled WGS sequence"/>
</dbReference>
<proteinExistence type="predicted"/>
<evidence type="ECO:0000313" key="5">
    <source>
        <dbReference type="Proteomes" id="UP000192761"/>
    </source>
</evidence>
<dbReference type="RefSeq" id="WP_084088588.1">
    <property type="nucleotide sequence ID" value="NZ_FWXD01000001.1"/>
</dbReference>
<dbReference type="InterPro" id="IPR052894">
    <property type="entry name" value="AsmA-related"/>
</dbReference>
<protein>
    <submittedName>
        <fullName evidence="4">AsmA family protein</fullName>
    </submittedName>
</protein>
<evidence type="ECO:0000313" key="4">
    <source>
        <dbReference type="EMBL" id="SMC16114.1"/>
    </source>
</evidence>
<dbReference type="OrthoDB" id="9766390at2"/>
<evidence type="ECO:0000259" key="3">
    <source>
        <dbReference type="Pfam" id="PF05170"/>
    </source>
</evidence>
<keyword evidence="5" id="KW-1185">Reference proteome</keyword>
<organism evidence="4 5">
    <name type="scientific">Andreprevotia lacus DSM 23236</name>
    <dbReference type="NCBI Taxonomy" id="1121001"/>
    <lineage>
        <taxon>Bacteria</taxon>
        <taxon>Pseudomonadati</taxon>
        <taxon>Pseudomonadota</taxon>
        <taxon>Betaproteobacteria</taxon>
        <taxon>Neisseriales</taxon>
        <taxon>Chitinibacteraceae</taxon>
        <taxon>Andreprevotia</taxon>
    </lineage>
</organism>
<dbReference type="PANTHER" id="PTHR30441:SF4">
    <property type="entry name" value="PROTEIN ASMA"/>
    <property type="match status" value="1"/>
</dbReference>
<gene>
    <name evidence="4" type="ORF">SAMN02745857_00103</name>
</gene>
<name>A0A1W1WWV4_9NEIS</name>
<dbReference type="AlphaFoldDB" id="A0A1W1WWV4"/>
<dbReference type="InterPro" id="IPR007844">
    <property type="entry name" value="AsmA"/>
</dbReference>
<dbReference type="PANTHER" id="PTHR30441">
    <property type="entry name" value="DUF748 DOMAIN-CONTAINING PROTEIN"/>
    <property type="match status" value="1"/>
</dbReference>
<dbReference type="GO" id="GO:0005886">
    <property type="term" value="C:plasma membrane"/>
    <property type="evidence" value="ECO:0007669"/>
    <property type="project" value="TreeGrafter"/>
</dbReference>
<keyword evidence="2" id="KW-0472">Membrane</keyword>